<organism evidence="1">
    <name type="scientific">Oikopleura dioica</name>
    <name type="common">Tunicate</name>
    <dbReference type="NCBI Taxonomy" id="34765"/>
    <lineage>
        <taxon>Eukaryota</taxon>
        <taxon>Metazoa</taxon>
        <taxon>Chordata</taxon>
        <taxon>Tunicata</taxon>
        <taxon>Appendicularia</taxon>
        <taxon>Copelata</taxon>
        <taxon>Oikopleuridae</taxon>
        <taxon>Oikopleura</taxon>
    </lineage>
</organism>
<accession>E4Z142</accession>
<name>E4Z142_OIKDI</name>
<dbReference type="AlphaFoldDB" id="E4Z142"/>
<evidence type="ECO:0000313" key="1">
    <source>
        <dbReference type="EMBL" id="CBY41420.1"/>
    </source>
</evidence>
<reference evidence="1" key="1">
    <citation type="journal article" date="2010" name="Science">
        <title>Plasticity of animal genome architecture unmasked by rapid evolution of a pelagic tunicate.</title>
        <authorList>
            <person name="Denoeud F."/>
            <person name="Henriet S."/>
            <person name="Mungpakdee S."/>
            <person name="Aury J.M."/>
            <person name="Da Silva C."/>
            <person name="Brinkmann H."/>
            <person name="Mikhaleva J."/>
            <person name="Olsen L.C."/>
            <person name="Jubin C."/>
            <person name="Canestro C."/>
            <person name="Bouquet J.M."/>
            <person name="Danks G."/>
            <person name="Poulain J."/>
            <person name="Campsteijn C."/>
            <person name="Adamski M."/>
            <person name="Cross I."/>
            <person name="Yadetie F."/>
            <person name="Muffato M."/>
            <person name="Louis A."/>
            <person name="Butcher S."/>
            <person name="Tsagkogeorga G."/>
            <person name="Konrad A."/>
            <person name="Singh S."/>
            <person name="Jensen M.F."/>
            <person name="Cong E.H."/>
            <person name="Eikeseth-Otteraa H."/>
            <person name="Noel B."/>
            <person name="Anthouard V."/>
            <person name="Porcel B.M."/>
            <person name="Kachouri-Lafond R."/>
            <person name="Nishino A."/>
            <person name="Ugolini M."/>
            <person name="Chourrout P."/>
            <person name="Nishida H."/>
            <person name="Aasland R."/>
            <person name="Huzurbazar S."/>
            <person name="Westhof E."/>
            <person name="Delsuc F."/>
            <person name="Lehrach H."/>
            <person name="Reinhardt R."/>
            <person name="Weissenbach J."/>
            <person name="Roy S.W."/>
            <person name="Artiguenave F."/>
            <person name="Postlethwait J.H."/>
            <person name="Manak J.R."/>
            <person name="Thompson E.M."/>
            <person name="Jaillon O."/>
            <person name="Du Pasquier L."/>
            <person name="Boudinot P."/>
            <person name="Liberles D.A."/>
            <person name="Volff J.N."/>
            <person name="Philippe H."/>
            <person name="Lenhard B."/>
            <person name="Roest Crollius H."/>
            <person name="Wincker P."/>
            <person name="Chourrout D."/>
        </authorList>
    </citation>
    <scope>NUCLEOTIDE SEQUENCE [LARGE SCALE GENOMIC DNA]</scope>
</reference>
<gene>
    <name evidence="1" type="ORF">GSOID_T00023492001</name>
</gene>
<dbReference type="EMBL" id="FN656433">
    <property type="protein sequence ID" value="CBY41420.1"/>
    <property type="molecule type" value="Genomic_DNA"/>
</dbReference>
<proteinExistence type="predicted"/>
<dbReference type="Proteomes" id="UP000011014">
    <property type="component" value="Unassembled WGS sequence"/>
</dbReference>
<protein>
    <submittedName>
        <fullName evidence="1">Uncharacterized protein</fullName>
    </submittedName>
</protein>
<sequence length="81" mass="9072">MERSNEEMEFESIEEFIEDTSMNLSVSRVDNNGLISWKLSHDSPLDDIVNPDGTHDLNIHSGLLLFSVVTVPSILSLAKEI</sequence>